<dbReference type="EMBL" id="BKDJ01000008">
    <property type="protein sequence ID" value="GER23332.1"/>
    <property type="molecule type" value="Genomic_DNA"/>
</dbReference>
<evidence type="ECO:0000259" key="8">
    <source>
        <dbReference type="PROSITE" id="PS51078"/>
    </source>
</evidence>
<evidence type="ECO:0000256" key="3">
    <source>
        <dbReference type="ARBA" id="ARBA00023125"/>
    </source>
</evidence>
<comment type="function">
    <text evidence="5">May be an activator protein for the gylABX operon.</text>
</comment>
<dbReference type="PROSITE" id="PS51078">
    <property type="entry name" value="ICLR_ED"/>
    <property type="match status" value="1"/>
</dbReference>
<protein>
    <recommendedName>
        <fullName evidence="6">Glycerol operon regulatory protein</fullName>
    </recommendedName>
</protein>
<evidence type="ECO:0000313" key="10">
    <source>
        <dbReference type="Proteomes" id="UP000325307"/>
    </source>
</evidence>
<dbReference type="RefSeq" id="WP_149956925.1">
    <property type="nucleotide sequence ID" value="NZ_BKDJ01000008.1"/>
</dbReference>
<dbReference type="PROSITE" id="PS51077">
    <property type="entry name" value="HTH_ICLR"/>
    <property type="match status" value="1"/>
</dbReference>
<dbReference type="AlphaFoldDB" id="A0A5A7NT51"/>
<reference evidence="9 10" key="1">
    <citation type="submission" date="2019-09" db="EMBL/GenBank/DDBJ databases">
        <title>Arthrobacter zafarii sp. nov., a moderately thermotolerant and halotolerant actinobacterium isolated from Cholistan desert soil of Pakistan.</title>
        <authorList>
            <person name="Amin A."/>
            <person name="Ahmed I."/>
            <person name="Khalid N."/>
            <person name="Schumann P."/>
            <person name="Busse H.J."/>
            <person name="Khan I.U."/>
            <person name="Li S."/>
            <person name="Li W.J."/>
        </authorList>
    </citation>
    <scope>NUCLEOTIDE SEQUENCE [LARGE SCALE GENOMIC DNA]</scope>
    <source>
        <strain evidence="9 10">NCCP-1664</strain>
    </source>
</reference>
<dbReference type="Gene3D" id="3.30.450.40">
    <property type="match status" value="1"/>
</dbReference>
<dbReference type="Pfam" id="PF01614">
    <property type="entry name" value="IclR_C"/>
    <property type="match status" value="1"/>
</dbReference>
<feature type="domain" description="IclR-ED" evidence="8">
    <location>
        <begin position="80"/>
        <end position="263"/>
    </location>
</feature>
<dbReference type="Proteomes" id="UP000325307">
    <property type="component" value="Unassembled WGS sequence"/>
</dbReference>
<keyword evidence="3" id="KW-0238">DNA-binding</keyword>
<dbReference type="InterPro" id="IPR050707">
    <property type="entry name" value="HTH_MetabolicPath_Reg"/>
</dbReference>
<keyword evidence="10" id="KW-1185">Reference proteome</keyword>
<gene>
    <name evidence="9" type="ORF">NCCP1664_18280</name>
</gene>
<dbReference type="Gene3D" id="1.10.10.10">
    <property type="entry name" value="Winged helix-like DNA-binding domain superfamily/Winged helix DNA-binding domain"/>
    <property type="match status" value="1"/>
</dbReference>
<dbReference type="SUPFAM" id="SSF46785">
    <property type="entry name" value="Winged helix' DNA-binding domain"/>
    <property type="match status" value="1"/>
</dbReference>
<dbReference type="GO" id="GO:0003677">
    <property type="term" value="F:DNA binding"/>
    <property type="evidence" value="ECO:0007669"/>
    <property type="project" value="UniProtKB-KW"/>
</dbReference>
<evidence type="ECO:0000313" key="9">
    <source>
        <dbReference type="EMBL" id="GER23332.1"/>
    </source>
</evidence>
<dbReference type="InterPro" id="IPR029016">
    <property type="entry name" value="GAF-like_dom_sf"/>
</dbReference>
<evidence type="ECO:0000256" key="2">
    <source>
        <dbReference type="ARBA" id="ARBA00023015"/>
    </source>
</evidence>
<dbReference type="InterPro" id="IPR005471">
    <property type="entry name" value="Tscrpt_reg_IclR_N"/>
</dbReference>
<dbReference type="GO" id="GO:0045892">
    <property type="term" value="P:negative regulation of DNA-templated transcription"/>
    <property type="evidence" value="ECO:0007669"/>
    <property type="project" value="TreeGrafter"/>
</dbReference>
<sequence length="267" mass="28495">MPEALGEDSAEGAQHGGVQSVDRAITVLEILSREGHAGVSEVASEMGIHKSTASRLLGALVAREIVQQNRERGKYQLGFGILRLAASIPGRLSLVQETGPVLQDLAAEYRETANLAVLRANYAVNVDQAMGPATLATQDWVGSLTPLHATASGKVLLAALPAEERQRILGETGLPAFTAQTLTSRPRLEKELLEVARTGLAFTEEEYEIGLNAAAVPVRDHLGKVIASVSVSGPSFRFRPKEQPGLLESLKQAGLEISRRMGYPTTT</sequence>
<name>A0A5A7NT51_9MICC</name>
<evidence type="ECO:0000256" key="1">
    <source>
        <dbReference type="ARBA" id="ARBA00022798"/>
    </source>
</evidence>
<dbReference type="InterPro" id="IPR036388">
    <property type="entry name" value="WH-like_DNA-bd_sf"/>
</dbReference>
<accession>A0A5A7NT51</accession>
<keyword evidence="4" id="KW-0804">Transcription</keyword>
<dbReference type="GO" id="GO:0006071">
    <property type="term" value="P:glycerol metabolic process"/>
    <property type="evidence" value="ECO:0007669"/>
    <property type="project" value="UniProtKB-KW"/>
</dbReference>
<dbReference type="SUPFAM" id="SSF55781">
    <property type="entry name" value="GAF domain-like"/>
    <property type="match status" value="1"/>
</dbReference>
<keyword evidence="2" id="KW-0805">Transcription regulation</keyword>
<organism evidence="9 10">
    <name type="scientific">Zafaria cholistanensis</name>
    <dbReference type="NCBI Taxonomy" id="1682741"/>
    <lineage>
        <taxon>Bacteria</taxon>
        <taxon>Bacillati</taxon>
        <taxon>Actinomycetota</taxon>
        <taxon>Actinomycetes</taxon>
        <taxon>Micrococcales</taxon>
        <taxon>Micrococcaceae</taxon>
        <taxon>Zafaria</taxon>
    </lineage>
</organism>
<dbReference type="OrthoDB" id="7274111at2"/>
<evidence type="ECO:0000256" key="5">
    <source>
        <dbReference type="ARBA" id="ARBA00058938"/>
    </source>
</evidence>
<dbReference type="Pfam" id="PF09339">
    <property type="entry name" value="HTH_IclR"/>
    <property type="match status" value="1"/>
</dbReference>
<feature type="domain" description="HTH iclR-type" evidence="7">
    <location>
        <begin position="18"/>
        <end position="79"/>
    </location>
</feature>
<evidence type="ECO:0000256" key="4">
    <source>
        <dbReference type="ARBA" id="ARBA00023163"/>
    </source>
</evidence>
<dbReference type="InterPro" id="IPR014757">
    <property type="entry name" value="Tscrpt_reg_IclR_C"/>
</dbReference>
<keyword evidence="1" id="KW-0319">Glycerol metabolism</keyword>
<dbReference type="InterPro" id="IPR036390">
    <property type="entry name" value="WH_DNA-bd_sf"/>
</dbReference>
<evidence type="ECO:0000259" key="7">
    <source>
        <dbReference type="PROSITE" id="PS51077"/>
    </source>
</evidence>
<dbReference type="PANTHER" id="PTHR30136">
    <property type="entry name" value="HELIX-TURN-HELIX TRANSCRIPTIONAL REGULATOR, ICLR FAMILY"/>
    <property type="match status" value="1"/>
</dbReference>
<dbReference type="PANTHER" id="PTHR30136:SF35">
    <property type="entry name" value="HTH-TYPE TRANSCRIPTIONAL REGULATOR RV1719"/>
    <property type="match status" value="1"/>
</dbReference>
<dbReference type="GO" id="GO:0003700">
    <property type="term" value="F:DNA-binding transcription factor activity"/>
    <property type="evidence" value="ECO:0007669"/>
    <property type="project" value="TreeGrafter"/>
</dbReference>
<proteinExistence type="predicted"/>
<dbReference type="FunFam" id="1.10.10.10:FF:000056">
    <property type="entry name" value="IclR family transcriptional regulator"/>
    <property type="match status" value="1"/>
</dbReference>
<dbReference type="SMART" id="SM00346">
    <property type="entry name" value="HTH_ICLR"/>
    <property type="match status" value="1"/>
</dbReference>
<evidence type="ECO:0000256" key="6">
    <source>
        <dbReference type="ARBA" id="ARBA00070406"/>
    </source>
</evidence>
<comment type="caution">
    <text evidence="9">The sequence shown here is derived from an EMBL/GenBank/DDBJ whole genome shotgun (WGS) entry which is preliminary data.</text>
</comment>